<evidence type="ECO:0000259" key="2">
    <source>
        <dbReference type="Pfam" id="PF14601"/>
    </source>
</evidence>
<name>A0A1I6PXX0_9EURY</name>
<evidence type="ECO:0000313" key="4">
    <source>
        <dbReference type="Proteomes" id="UP000199199"/>
    </source>
</evidence>
<dbReference type="GO" id="GO:0003700">
    <property type="term" value="F:DNA-binding transcription factor activity"/>
    <property type="evidence" value="ECO:0007669"/>
    <property type="project" value="InterPro"/>
</dbReference>
<dbReference type="NCBIfam" id="NF003054">
    <property type="entry name" value="PRK03975.1-1"/>
    <property type="match status" value="1"/>
</dbReference>
<evidence type="ECO:0000313" key="3">
    <source>
        <dbReference type="EMBL" id="SFS44948.1"/>
    </source>
</evidence>
<accession>A0A1I6PXX0</accession>
<dbReference type="Gene3D" id="3.30.1190.10">
    <property type="entry name" value="DNA-binding protein Tfx superfamily, archaea"/>
    <property type="match status" value="1"/>
</dbReference>
<dbReference type="InterPro" id="IPR029291">
    <property type="entry name" value="Tfx_C"/>
</dbReference>
<reference evidence="4" key="1">
    <citation type="submission" date="2016-10" db="EMBL/GenBank/DDBJ databases">
        <authorList>
            <person name="Varghese N."/>
            <person name="Submissions S."/>
        </authorList>
    </citation>
    <scope>NUCLEOTIDE SEQUENCE [LARGE SCALE GENOMIC DNA]</scope>
    <source>
        <strain evidence="4">DSM 22427</strain>
    </source>
</reference>
<dbReference type="Proteomes" id="UP000199199">
    <property type="component" value="Unassembled WGS sequence"/>
</dbReference>
<dbReference type="InterPro" id="IPR007630">
    <property type="entry name" value="RNA_pol_sigma70_r4"/>
</dbReference>
<dbReference type="InterPro" id="IPR004645">
    <property type="entry name" value="Tfx_DNA-bd_arc"/>
</dbReference>
<gene>
    <name evidence="3" type="ORF">SAMN04488556_0853</name>
</gene>
<dbReference type="Pfam" id="PF14601">
    <property type="entry name" value="TFX_C"/>
    <property type="match status" value="1"/>
</dbReference>
<dbReference type="SUPFAM" id="SSF89915">
    <property type="entry name" value="DNA-binding protein Tfx"/>
    <property type="match status" value="1"/>
</dbReference>
<feature type="domain" description="DNA binding protein Tfx C-terminal" evidence="2">
    <location>
        <begin position="112"/>
        <end position="194"/>
    </location>
</feature>
<dbReference type="Pfam" id="PF04545">
    <property type="entry name" value="Sigma70_r4"/>
    <property type="match status" value="1"/>
</dbReference>
<dbReference type="GO" id="GO:0003677">
    <property type="term" value="F:DNA binding"/>
    <property type="evidence" value="ECO:0007669"/>
    <property type="project" value="InterPro"/>
</dbReference>
<evidence type="ECO:0000259" key="1">
    <source>
        <dbReference type="Pfam" id="PF04545"/>
    </source>
</evidence>
<dbReference type="NCBIfam" id="TIGR00721">
    <property type="entry name" value="tfx"/>
    <property type="match status" value="1"/>
</dbReference>
<dbReference type="EMBL" id="FOZS01000001">
    <property type="protein sequence ID" value="SFS44948.1"/>
    <property type="molecule type" value="Genomic_DNA"/>
</dbReference>
<protein>
    <recommendedName>
        <fullName evidence="5">DNA binding protein Tfx C-terminal domain-containing protein</fullName>
    </recommendedName>
</protein>
<dbReference type="GO" id="GO:0006352">
    <property type="term" value="P:DNA-templated transcription initiation"/>
    <property type="evidence" value="ECO:0007669"/>
    <property type="project" value="InterPro"/>
</dbReference>
<feature type="domain" description="RNA polymerase sigma-70 region 4" evidence="1">
    <location>
        <begin position="66"/>
        <end position="109"/>
    </location>
</feature>
<dbReference type="AlphaFoldDB" id="A0A1I6PXX0"/>
<dbReference type="InterPro" id="IPR036657">
    <property type="entry name" value="Tfx_DNA-bd_sf_arc"/>
</dbReference>
<organism evidence="3 4">
    <name type="scientific">Halostagnicola kamekurae</name>
    <dbReference type="NCBI Taxonomy" id="619731"/>
    <lineage>
        <taxon>Archaea</taxon>
        <taxon>Methanobacteriati</taxon>
        <taxon>Methanobacteriota</taxon>
        <taxon>Stenosarchaea group</taxon>
        <taxon>Halobacteria</taxon>
        <taxon>Halobacteriales</taxon>
        <taxon>Natrialbaceae</taxon>
        <taxon>Halostagnicola</taxon>
    </lineage>
</organism>
<proteinExistence type="predicted"/>
<evidence type="ECO:0008006" key="5">
    <source>
        <dbReference type="Google" id="ProtNLM"/>
    </source>
</evidence>
<sequence>MQLRFEHGSDSLPLRVRHRFDRRRFDPADPISDYDHARDPARGGFAVIDDVETLLEDIGFEAETSVLTHRQAQILALRERDVSQADIADALGTSRANVSSVESSARENLTKARETVAFAEALRAPVRVRIPAGTDLYDVPDRVYDACDENGVKVDHTAPDLMKVVSDAAGPAVQGRKISTPLVIGVTSNGLVRVRHRE</sequence>
<keyword evidence="4" id="KW-1185">Reference proteome</keyword>